<comment type="caution">
    <text evidence="1">The sequence shown here is derived from an EMBL/GenBank/DDBJ whole genome shotgun (WGS) entry which is preliminary data.</text>
</comment>
<gene>
    <name evidence="1" type="ORF">WN944_009556</name>
</gene>
<sequence>MAGNGRTGRVKVAGRVGFPGQNGARLLDPPLPPPLMAKRQSHGGTIATFLVNCTCLMFMDVGNNNLSLNSQLLRNSTLIRVLDMRMNGFEEASLKCLQRIVS</sequence>
<dbReference type="SUPFAM" id="SSF52047">
    <property type="entry name" value="RNI-like"/>
    <property type="match status" value="1"/>
</dbReference>
<keyword evidence="2" id="KW-1185">Reference proteome</keyword>
<organism evidence="1 2">
    <name type="scientific">Citrus x changshan-huyou</name>
    <dbReference type="NCBI Taxonomy" id="2935761"/>
    <lineage>
        <taxon>Eukaryota</taxon>
        <taxon>Viridiplantae</taxon>
        <taxon>Streptophyta</taxon>
        <taxon>Embryophyta</taxon>
        <taxon>Tracheophyta</taxon>
        <taxon>Spermatophyta</taxon>
        <taxon>Magnoliopsida</taxon>
        <taxon>eudicotyledons</taxon>
        <taxon>Gunneridae</taxon>
        <taxon>Pentapetalae</taxon>
        <taxon>rosids</taxon>
        <taxon>malvids</taxon>
        <taxon>Sapindales</taxon>
        <taxon>Rutaceae</taxon>
        <taxon>Aurantioideae</taxon>
        <taxon>Citrus</taxon>
    </lineage>
</organism>
<accession>A0AAP0MQ32</accession>
<reference evidence="1 2" key="1">
    <citation type="submission" date="2024-05" db="EMBL/GenBank/DDBJ databases">
        <title>Haplotype-resolved chromosome-level genome assembly of Huyou (Citrus changshanensis).</title>
        <authorList>
            <person name="Miao C."/>
            <person name="Chen W."/>
            <person name="Wu Y."/>
            <person name="Wang L."/>
            <person name="Zhao S."/>
            <person name="Grierson D."/>
            <person name="Xu C."/>
            <person name="Chen K."/>
        </authorList>
    </citation>
    <scope>NUCLEOTIDE SEQUENCE [LARGE SCALE GENOMIC DNA]</scope>
    <source>
        <strain evidence="1">01-14</strain>
        <tissue evidence="1">Leaf</tissue>
    </source>
</reference>
<proteinExistence type="predicted"/>
<dbReference type="AlphaFoldDB" id="A0AAP0MQ32"/>
<protein>
    <submittedName>
        <fullName evidence="1">Uncharacterized protein</fullName>
    </submittedName>
</protein>
<evidence type="ECO:0000313" key="1">
    <source>
        <dbReference type="EMBL" id="KAK9221131.1"/>
    </source>
</evidence>
<dbReference type="Proteomes" id="UP001428341">
    <property type="component" value="Unassembled WGS sequence"/>
</dbReference>
<evidence type="ECO:0000313" key="2">
    <source>
        <dbReference type="Proteomes" id="UP001428341"/>
    </source>
</evidence>
<dbReference type="EMBL" id="JBCGBO010000002">
    <property type="protein sequence ID" value="KAK9221131.1"/>
    <property type="molecule type" value="Genomic_DNA"/>
</dbReference>
<name>A0AAP0MQ32_9ROSI</name>